<reference evidence="1" key="1">
    <citation type="submission" date="2020-05" db="EMBL/GenBank/DDBJ databases">
        <title>Large-scale comparative analyses of tick genomes elucidate their genetic diversity and vector capacities.</title>
        <authorList>
            <person name="Jia N."/>
            <person name="Wang J."/>
            <person name="Shi W."/>
            <person name="Du L."/>
            <person name="Sun Y."/>
            <person name="Zhan W."/>
            <person name="Jiang J."/>
            <person name="Wang Q."/>
            <person name="Zhang B."/>
            <person name="Ji P."/>
            <person name="Sakyi L.B."/>
            <person name="Cui X."/>
            <person name="Yuan T."/>
            <person name="Jiang B."/>
            <person name="Yang W."/>
            <person name="Lam T.T.-Y."/>
            <person name="Chang Q."/>
            <person name="Ding S."/>
            <person name="Wang X."/>
            <person name="Zhu J."/>
            <person name="Ruan X."/>
            <person name="Zhao L."/>
            <person name="Wei J."/>
            <person name="Que T."/>
            <person name="Du C."/>
            <person name="Cheng J."/>
            <person name="Dai P."/>
            <person name="Han X."/>
            <person name="Huang E."/>
            <person name="Gao Y."/>
            <person name="Liu J."/>
            <person name="Shao H."/>
            <person name="Ye R."/>
            <person name="Li L."/>
            <person name="Wei W."/>
            <person name="Wang X."/>
            <person name="Wang C."/>
            <person name="Yang T."/>
            <person name="Huo Q."/>
            <person name="Li W."/>
            <person name="Guo W."/>
            <person name="Chen H."/>
            <person name="Zhou L."/>
            <person name="Ni X."/>
            <person name="Tian J."/>
            <person name="Zhou Y."/>
            <person name="Sheng Y."/>
            <person name="Liu T."/>
            <person name="Pan Y."/>
            <person name="Xia L."/>
            <person name="Li J."/>
            <person name="Zhao F."/>
            <person name="Cao W."/>
        </authorList>
    </citation>
    <scope>NUCLEOTIDE SEQUENCE</scope>
    <source>
        <strain evidence="1">Hyas-2018</strain>
    </source>
</reference>
<keyword evidence="2" id="KW-1185">Reference proteome</keyword>
<dbReference type="Proteomes" id="UP000821845">
    <property type="component" value="Chromosome 2"/>
</dbReference>
<gene>
    <name evidence="1" type="ORF">HPB50_004325</name>
</gene>
<proteinExistence type="predicted"/>
<dbReference type="EMBL" id="CM023482">
    <property type="protein sequence ID" value="KAH6937833.1"/>
    <property type="molecule type" value="Genomic_DNA"/>
</dbReference>
<organism evidence="1 2">
    <name type="scientific">Hyalomma asiaticum</name>
    <name type="common">Tick</name>
    <dbReference type="NCBI Taxonomy" id="266040"/>
    <lineage>
        <taxon>Eukaryota</taxon>
        <taxon>Metazoa</taxon>
        <taxon>Ecdysozoa</taxon>
        <taxon>Arthropoda</taxon>
        <taxon>Chelicerata</taxon>
        <taxon>Arachnida</taxon>
        <taxon>Acari</taxon>
        <taxon>Parasitiformes</taxon>
        <taxon>Ixodida</taxon>
        <taxon>Ixodoidea</taxon>
        <taxon>Ixodidae</taxon>
        <taxon>Hyalomminae</taxon>
        <taxon>Hyalomma</taxon>
    </lineage>
</organism>
<evidence type="ECO:0000313" key="1">
    <source>
        <dbReference type="EMBL" id="KAH6937833.1"/>
    </source>
</evidence>
<sequence length="200" mass="22108">MLCGLNDVPQIHRRRYVKKTSTTNDAARGFTYRAAQPADAMEWWWCEAKDRMTEYSRMPKWYRLGRRTIPLHHPGLTRSEAVTFRQLLTGSLPTPVLMKHACSSADVKSEGGKDSDDDPAVACGRRGKRPTGRADTGRPVDFGCPRKAAPERKRQVLTTTPAQGQARVPEGGSSEGCSPSRGRHAEVMCGRIAMTLPSRG</sequence>
<comment type="caution">
    <text evidence="1">The sequence shown here is derived from an EMBL/GenBank/DDBJ whole genome shotgun (WGS) entry which is preliminary data.</text>
</comment>
<evidence type="ECO:0000313" key="2">
    <source>
        <dbReference type="Proteomes" id="UP000821845"/>
    </source>
</evidence>
<name>A0ACB7SVJ5_HYAAI</name>
<accession>A0ACB7SVJ5</accession>
<protein>
    <submittedName>
        <fullName evidence="1">Uncharacterized protein</fullName>
    </submittedName>
</protein>